<dbReference type="InterPro" id="IPR042278">
    <property type="entry name" value="Mfa-like_1_N"/>
</dbReference>
<feature type="chain" id="PRO_5038680883" evidence="1">
    <location>
        <begin position="22"/>
        <end position="282"/>
    </location>
</feature>
<dbReference type="Proteomes" id="UP000824236">
    <property type="component" value="Unassembled WGS sequence"/>
</dbReference>
<dbReference type="CDD" id="cd13120">
    <property type="entry name" value="BF2867_like_N"/>
    <property type="match status" value="1"/>
</dbReference>
<proteinExistence type="predicted"/>
<dbReference type="EMBL" id="JAHLFO010000147">
    <property type="protein sequence ID" value="MBU3814947.1"/>
    <property type="molecule type" value="Genomic_DNA"/>
</dbReference>
<feature type="signal peptide" evidence="1">
    <location>
        <begin position="1"/>
        <end position="21"/>
    </location>
</feature>
<evidence type="ECO:0000313" key="3">
    <source>
        <dbReference type="Proteomes" id="UP000824236"/>
    </source>
</evidence>
<gene>
    <name evidence="2" type="ORF">H9791_10710</name>
</gene>
<dbReference type="InterPro" id="IPR025049">
    <property type="entry name" value="Mfa-like_1"/>
</dbReference>
<dbReference type="PROSITE" id="PS51257">
    <property type="entry name" value="PROKAR_LIPOPROTEIN"/>
    <property type="match status" value="1"/>
</dbReference>
<organism evidence="2 3">
    <name type="scientific">Candidatus Bacteroides intestinipullorum</name>
    <dbReference type="NCBI Taxonomy" id="2838471"/>
    <lineage>
        <taxon>Bacteria</taxon>
        <taxon>Pseudomonadati</taxon>
        <taxon>Bacteroidota</taxon>
        <taxon>Bacteroidia</taxon>
        <taxon>Bacteroidales</taxon>
        <taxon>Bacteroidaceae</taxon>
        <taxon>Bacteroides</taxon>
    </lineage>
</organism>
<accession>A0A9E2KI37</accession>
<dbReference type="AlphaFoldDB" id="A0A9E2KI37"/>
<sequence length="282" mass="30549">MTRNKTLIKGFALAVLLPLFAACSSEDDNPVQGGEPQEVQVSIGTRATTDGNEWTWQNGDAINLYVMGYGSTSPTTRTLTYINGASWTTFNVTLPATVEACYPATATLTSFTIPENQVAGIAAADYMTTASSQQLNGTNLSLTLEHRLCKVTVTIDDYEDYTAAIPTVSDERIKSYPTVSYNNGNWTGTGTAVTDIIPLKTASNMDGYHTYQAIVAPASSYFPFMTLMVNGKDRTVNCKQALVSGNAYTFNLTVRNPDATTRSAGTSDYELELVEVRDLNEE</sequence>
<keyword evidence="1" id="KW-0732">Signal</keyword>
<dbReference type="CDD" id="cd13121">
    <property type="entry name" value="BF2867_like_C"/>
    <property type="match status" value="1"/>
</dbReference>
<evidence type="ECO:0000313" key="2">
    <source>
        <dbReference type="EMBL" id="MBU3814947.1"/>
    </source>
</evidence>
<reference evidence="2" key="1">
    <citation type="journal article" date="2021" name="PeerJ">
        <title>Extensive microbial diversity within the chicken gut microbiome revealed by metagenomics and culture.</title>
        <authorList>
            <person name="Gilroy R."/>
            <person name="Ravi A."/>
            <person name="Getino M."/>
            <person name="Pursley I."/>
            <person name="Horton D.L."/>
            <person name="Alikhan N.F."/>
            <person name="Baker D."/>
            <person name="Gharbi K."/>
            <person name="Hall N."/>
            <person name="Watson M."/>
            <person name="Adriaenssens E.M."/>
            <person name="Foster-Nyarko E."/>
            <person name="Jarju S."/>
            <person name="Secka A."/>
            <person name="Antonio M."/>
            <person name="Oren A."/>
            <person name="Chaudhuri R.R."/>
            <person name="La Ragione R."/>
            <person name="Hildebrand F."/>
            <person name="Pallen M.J."/>
        </authorList>
    </citation>
    <scope>NUCLEOTIDE SEQUENCE</scope>
    <source>
        <strain evidence="2">B3-3758</strain>
    </source>
</reference>
<name>A0A9E2KI37_9BACE</name>
<dbReference type="Gene3D" id="2.60.40.2620">
    <property type="entry name" value="Fimbrillin-like"/>
    <property type="match status" value="1"/>
</dbReference>
<dbReference type="Gene3D" id="2.60.40.2630">
    <property type="match status" value="1"/>
</dbReference>
<comment type="caution">
    <text evidence="2">The sequence shown here is derived from an EMBL/GenBank/DDBJ whole genome shotgun (WGS) entry which is preliminary data.</text>
</comment>
<protein>
    <submittedName>
        <fullName evidence="2">Fimbrillin family protein</fullName>
    </submittedName>
</protein>
<reference evidence="2" key="2">
    <citation type="submission" date="2021-04" db="EMBL/GenBank/DDBJ databases">
        <authorList>
            <person name="Gilroy R."/>
        </authorList>
    </citation>
    <scope>NUCLEOTIDE SEQUENCE</scope>
    <source>
        <strain evidence="2">B3-3758</strain>
    </source>
</reference>
<evidence type="ECO:0000256" key="1">
    <source>
        <dbReference type="SAM" id="SignalP"/>
    </source>
</evidence>
<dbReference type="Pfam" id="PF13149">
    <property type="entry name" value="Mfa_like_1"/>
    <property type="match status" value="1"/>
</dbReference>